<feature type="non-terminal residue" evidence="1">
    <location>
        <position position="1"/>
    </location>
</feature>
<dbReference type="AlphaFoldDB" id="A0AAD6BYG8"/>
<dbReference type="RefSeq" id="XP_056760968.1">
    <property type="nucleotide sequence ID" value="XM_056912119.1"/>
</dbReference>
<gene>
    <name evidence="1" type="ORF">N7458_008737</name>
</gene>
<comment type="caution">
    <text evidence="1">The sequence shown here is derived from an EMBL/GenBank/DDBJ whole genome shotgun (WGS) entry which is preliminary data.</text>
</comment>
<evidence type="ECO:0000313" key="1">
    <source>
        <dbReference type="EMBL" id="KAJ5437739.1"/>
    </source>
</evidence>
<protein>
    <submittedName>
        <fullName evidence="1">Uncharacterized protein</fullName>
    </submittedName>
</protein>
<dbReference type="PANTHER" id="PTHR42044">
    <property type="entry name" value="DUF676 DOMAIN-CONTAINING PROTEIN-RELATED"/>
    <property type="match status" value="1"/>
</dbReference>
<dbReference type="Proteomes" id="UP001213681">
    <property type="component" value="Unassembled WGS sequence"/>
</dbReference>
<sequence>MLLQFRPSQIGSSENHPLRYTTSLMNLLWDDFLLGFRCFRYAPRILLPLRLSRLSSRNELRGTRENLIILYLIERDFTYLVEDGELVIDWLLDEVPHNLLNQLEVYTFTSAANHFNNLYTRASALRSANSRGELALRSKVIRYIEHYTNSRDF</sequence>
<keyword evidence="2" id="KW-1185">Reference proteome</keyword>
<proteinExistence type="predicted"/>
<evidence type="ECO:0000313" key="2">
    <source>
        <dbReference type="Proteomes" id="UP001213681"/>
    </source>
</evidence>
<reference evidence="1" key="1">
    <citation type="submission" date="2022-12" db="EMBL/GenBank/DDBJ databases">
        <authorList>
            <person name="Petersen C."/>
        </authorList>
    </citation>
    <scope>NUCLEOTIDE SEQUENCE</scope>
    <source>
        <strain evidence="1">IBT 16125</strain>
    </source>
</reference>
<accession>A0AAD6BYG8</accession>
<name>A0AAD6BYG8_9EURO</name>
<organism evidence="1 2">
    <name type="scientific">Penicillium daleae</name>
    <dbReference type="NCBI Taxonomy" id="63821"/>
    <lineage>
        <taxon>Eukaryota</taxon>
        <taxon>Fungi</taxon>
        <taxon>Dikarya</taxon>
        <taxon>Ascomycota</taxon>
        <taxon>Pezizomycotina</taxon>
        <taxon>Eurotiomycetes</taxon>
        <taxon>Eurotiomycetidae</taxon>
        <taxon>Eurotiales</taxon>
        <taxon>Aspergillaceae</taxon>
        <taxon>Penicillium</taxon>
    </lineage>
</organism>
<dbReference type="EMBL" id="JAPVEA010000008">
    <property type="protein sequence ID" value="KAJ5437739.1"/>
    <property type="molecule type" value="Genomic_DNA"/>
</dbReference>
<dbReference type="PANTHER" id="PTHR42044:SF2">
    <property type="entry name" value="DUF676 DOMAIN-CONTAINING PROTEIN"/>
    <property type="match status" value="1"/>
</dbReference>
<reference evidence="1" key="2">
    <citation type="journal article" date="2023" name="IMA Fungus">
        <title>Comparative genomic study of the Penicillium genus elucidates a diverse pangenome and 15 lateral gene transfer events.</title>
        <authorList>
            <person name="Petersen C."/>
            <person name="Sorensen T."/>
            <person name="Nielsen M.R."/>
            <person name="Sondergaard T.E."/>
            <person name="Sorensen J.L."/>
            <person name="Fitzpatrick D.A."/>
            <person name="Frisvad J.C."/>
            <person name="Nielsen K.L."/>
        </authorList>
    </citation>
    <scope>NUCLEOTIDE SEQUENCE</scope>
    <source>
        <strain evidence="1">IBT 16125</strain>
    </source>
</reference>
<dbReference type="GeneID" id="81602362"/>